<keyword evidence="2" id="KW-0472">Membrane</keyword>
<gene>
    <name evidence="3" type="ORF">CHARACLAT_023367</name>
</gene>
<keyword evidence="2" id="KW-0812">Transmembrane</keyword>
<keyword evidence="2" id="KW-1133">Transmembrane helix</keyword>
<name>A0ABU7ECX3_9TELE</name>
<evidence type="ECO:0000313" key="4">
    <source>
        <dbReference type="Proteomes" id="UP001352852"/>
    </source>
</evidence>
<feature type="region of interest" description="Disordered" evidence="1">
    <location>
        <begin position="1"/>
        <end position="22"/>
    </location>
</feature>
<accession>A0ABU7ECX3</accession>
<protein>
    <submittedName>
        <fullName evidence="3">Uncharacterized protein</fullName>
    </submittedName>
</protein>
<evidence type="ECO:0000256" key="2">
    <source>
        <dbReference type="SAM" id="Phobius"/>
    </source>
</evidence>
<comment type="caution">
    <text evidence="3">The sequence shown here is derived from an EMBL/GenBank/DDBJ whole genome shotgun (WGS) entry which is preliminary data.</text>
</comment>
<dbReference type="EMBL" id="JAHUTJ010051653">
    <property type="protein sequence ID" value="MED6284876.1"/>
    <property type="molecule type" value="Genomic_DNA"/>
</dbReference>
<proteinExistence type="predicted"/>
<organism evidence="3 4">
    <name type="scientific">Characodon lateralis</name>
    <dbReference type="NCBI Taxonomy" id="208331"/>
    <lineage>
        <taxon>Eukaryota</taxon>
        <taxon>Metazoa</taxon>
        <taxon>Chordata</taxon>
        <taxon>Craniata</taxon>
        <taxon>Vertebrata</taxon>
        <taxon>Euteleostomi</taxon>
        <taxon>Actinopterygii</taxon>
        <taxon>Neopterygii</taxon>
        <taxon>Teleostei</taxon>
        <taxon>Neoteleostei</taxon>
        <taxon>Acanthomorphata</taxon>
        <taxon>Ovalentaria</taxon>
        <taxon>Atherinomorphae</taxon>
        <taxon>Cyprinodontiformes</taxon>
        <taxon>Goodeidae</taxon>
        <taxon>Characodon</taxon>
    </lineage>
</organism>
<evidence type="ECO:0000313" key="3">
    <source>
        <dbReference type="EMBL" id="MED6284876.1"/>
    </source>
</evidence>
<keyword evidence="4" id="KW-1185">Reference proteome</keyword>
<reference evidence="3 4" key="1">
    <citation type="submission" date="2021-06" db="EMBL/GenBank/DDBJ databases">
        <authorList>
            <person name="Palmer J.M."/>
        </authorList>
    </citation>
    <scope>NUCLEOTIDE SEQUENCE [LARGE SCALE GENOMIC DNA]</scope>
    <source>
        <strain evidence="3 4">CL_MEX2019</strain>
        <tissue evidence="3">Muscle</tissue>
    </source>
</reference>
<sequence>MKHLRTVASWRPSHGGERREDNYMKTAADLGVRMQTTAGKFFPLYKLECRPSAPLMLMLLFLLLGESVNRGFLERRFLKGKV</sequence>
<feature type="transmembrane region" description="Helical" evidence="2">
    <location>
        <begin position="53"/>
        <end position="73"/>
    </location>
</feature>
<dbReference type="Proteomes" id="UP001352852">
    <property type="component" value="Unassembled WGS sequence"/>
</dbReference>
<evidence type="ECO:0000256" key="1">
    <source>
        <dbReference type="SAM" id="MobiDB-lite"/>
    </source>
</evidence>